<feature type="transmembrane region" description="Helical" evidence="1">
    <location>
        <begin position="209"/>
        <end position="233"/>
    </location>
</feature>
<dbReference type="InterPro" id="IPR046675">
    <property type="entry name" value="DUF6545"/>
</dbReference>
<accession>A0ABS5DKC7</accession>
<feature type="transmembrane region" description="Helical" evidence="1">
    <location>
        <begin position="57"/>
        <end position="79"/>
    </location>
</feature>
<feature type="transmembrane region" description="Helical" evidence="1">
    <location>
        <begin position="167"/>
        <end position="189"/>
    </location>
</feature>
<dbReference type="Proteomes" id="UP000674084">
    <property type="component" value="Unassembled WGS sequence"/>
</dbReference>
<dbReference type="RefSeq" id="WP_210971842.1">
    <property type="nucleotide sequence ID" value="NZ_JAGPXE010000010.1"/>
</dbReference>
<protein>
    <recommendedName>
        <fullName evidence="2">DUF6545 domain-containing protein</fullName>
    </recommendedName>
</protein>
<evidence type="ECO:0000313" key="4">
    <source>
        <dbReference type="Proteomes" id="UP000674084"/>
    </source>
</evidence>
<evidence type="ECO:0000313" key="3">
    <source>
        <dbReference type="EMBL" id="MBQ0926700.1"/>
    </source>
</evidence>
<evidence type="ECO:0000259" key="2">
    <source>
        <dbReference type="Pfam" id="PF20182"/>
    </source>
</evidence>
<sequence length="365" mass="40101">MSPVTVALLLALGWFTYRLLREPSDLALRAVVAWILLRVFGTLIGLSDIFSESLSKLIYNLALNGSWFFLMLFFLFSAVGQGAVRKAWGEAVLLAGTSVVMTVAMLATPAPVRETVFSQTGRLPADMTAHGVAVFYLAGSLYFAYAASRTAYWAIQYAAESTPRARWGFRVAAAGFSCLAVAAAIRGIFVVIRWAGGGIPTPLETAVNLLVPLGILTFVLGVCFVGLAARWAAARLWLRRRRQFHALRPLWQCLHAAFPNDELEASRRNDRDEIVPLRLHRRFWRRVVEIRDGMVQLSPHLADAGYDTERPAHEQAETVKYAIQRQLAGETPSTRSAILVAAPTGTSTSEVDGEVDELLALARAL</sequence>
<feature type="transmembrane region" description="Helical" evidence="1">
    <location>
        <begin position="91"/>
        <end position="112"/>
    </location>
</feature>
<organism evidence="3 4">
    <name type="scientific">Saccharopolyspora endophytica</name>
    <dbReference type="NCBI Taxonomy" id="543886"/>
    <lineage>
        <taxon>Bacteria</taxon>
        <taxon>Bacillati</taxon>
        <taxon>Actinomycetota</taxon>
        <taxon>Actinomycetes</taxon>
        <taxon>Pseudonocardiales</taxon>
        <taxon>Pseudonocardiaceae</taxon>
        <taxon>Saccharopolyspora</taxon>
    </lineage>
</organism>
<keyword evidence="1" id="KW-1133">Transmembrane helix</keyword>
<gene>
    <name evidence="3" type="ORF">KBO27_22355</name>
</gene>
<name>A0ABS5DKC7_9PSEU</name>
<keyword evidence="4" id="KW-1185">Reference proteome</keyword>
<dbReference type="InterPro" id="IPR050039">
    <property type="entry name" value="MAB_1171c-like"/>
</dbReference>
<dbReference type="Pfam" id="PF20182">
    <property type="entry name" value="DUF6545"/>
    <property type="match status" value="1"/>
</dbReference>
<evidence type="ECO:0000256" key="1">
    <source>
        <dbReference type="SAM" id="Phobius"/>
    </source>
</evidence>
<dbReference type="NCBIfam" id="NF042915">
    <property type="entry name" value="MAB_1171c_fam"/>
    <property type="match status" value="1"/>
</dbReference>
<feature type="domain" description="DUF6545" evidence="2">
    <location>
        <begin position="237"/>
        <end position="364"/>
    </location>
</feature>
<feature type="transmembrane region" description="Helical" evidence="1">
    <location>
        <begin position="132"/>
        <end position="155"/>
    </location>
</feature>
<proteinExistence type="predicted"/>
<keyword evidence="1" id="KW-0812">Transmembrane</keyword>
<comment type="caution">
    <text evidence="3">The sequence shown here is derived from an EMBL/GenBank/DDBJ whole genome shotgun (WGS) entry which is preliminary data.</text>
</comment>
<reference evidence="3 4" key="1">
    <citation type="submission" date="2021-04" db="EMBL/GenBank/DDBJ databases">
        <title>Whole-genome sequencing of Saccharopolyspora endophytica KCTC 19397.</title>
        <authorList>
            <person name="Ay H."/>
            <person name="Saygin H."/>
            <person name="Sahin N."/>
        </authorList>
    </citation>
    <scope>NUCLEOTIDE SEQUENCE [LARGE SCALE GENOMIC DNA]</scope>
    <source>
        <strain evidence="3 4">KCTC 19397</strain>
    </source>
</reference>
<keyword evidence="1" id="KW-0472">Membrane</keyword>
<dbReference type="EMBL" id="JAGPXE010000010">
    <property type="protein sequence ID" value="MBQ0926700.1"/>
    <property type="molecule type" value="Genomic_DNA"/>
</dbReference>